<feature type="domain" description="Phosphatidic acid phosphatase type 2/haloperoxidase" evidence="9">
    <location>
        <begin position="104"/>
        <end position="220"/>
    </location>
</feature>
<keyword evidence="5 8" id="KW-1133">Transmembrane helix</keyword>
<comment type="similarity">
    <text evidence="7">Belongs to the type 2 lipid phosphate phosphatase family.</text>
</comment>
<keyword evidence="3" id="KW-0378">Hydrolase</keyword>
<feature type="transmembrane region" description="Helical" evidence="8">
    <location>
        <begin position="239"/>
        <end position="257"/>
    </location>
</feature>
<dbReference type="EMBL" id="PRFC01000121">
    <property type="protein sequence ID" value="PWV05991.1"/>
    <property type="molecule type" value="Genomic_DNA"/>
</dbReference>
<evidence type="ECO:0000256" key="7">
    <source>
        <dbReference type="ARBA" id="ARBA00038324"/>
    </source>
</evidence>
<proteinExistence type="inferred from homology"/>
<protein>
    <recommendedName>
        <fullName evidence="9">Phosphatidic acid phosphatase type 2/haloperoxidase domain-containing protein</fullName>
    </recommendedName>
</protein>
<evidence type="ECO:0000313" key="10">
    <source>
        <dbReference type="EMBL" id="PWV05991.1"/>
    </source>
</evidence>
<dbReference type="OrthoDB" id="301434at2759"/>
<dbReference type="CDD" id="cd03388">
    <property type="entry name" value="PAP2_SPPase1"/>
    <property type="match status" value="1"/>
</dbReference>
<evidence type="ECO:0000256" key="4">
    <source>
        <dbReference type="ARBA" id="ARBA00022824"/>
    </source>
</evidence>
<keyword evidence="2 8" id="KW-0812">Transmembrane</keyword>
<dbReference type="Proteomes" id="UP000246078">
    <property type="component" value="Unassembled WGS sequence"/>
</dbReference>
<dbReference type="GO" id="GO:0005789">
    <property type="term" value="C:endoplasmic reticulum membrane"/>
    <property type="evidence" value="ECO:0007669"/>
    <property type="project" value="UniProtKB-SubCell"/>
</dbReference>
<dbReference type="VEuPathDB" id="TriTrypDB:TcYC6_0051580"/>
<feature type="transmembrane region" description="Helical" evidence="8">
    <location>
        <begin position="447"/>
        <end position="470"/>
    </location>
</feature>
<evidence type="ECO:0000256" key="8">
    <source>
        <dbReference type="SAM" id="Phobius"/>
    </source>
</evidence>
<dbReference type="VEuPathDB" id="TriTrypDB:BCY84_18242"/>
<dbReference type="VEuPathDB" id="TriTrypDB:Tc_MARK_2811"/>
<dbReference type="VEuPathDB" id="TriTrypDB:TcBrA4_0102700"/>
<dbReference type="VEuPathDB" id="TriTrypDB:C4B63_9g512"/>
<sequence length="471" mass="53798">MPDERNGDTQSRTEGFLTPPSPWGHVYSYTPPKDRQQVVPFKSWYTSNYCNEEHLSILLRLQHCFPSLQRGMTIYFKFWSCTGETEFYTAFLPMMAWLGMWYEVLDMCVLMCLGQYITGTLKDAAGCPRPPCPPVELRGRASASREYGYPSTHASHSVLFSYCAYNLLVFLFPTNTVACKMACIFFTLNVSLSRLFLGMHWPADVVAGIGVAFLIVLSHMAFLRVWILAIASLTRVEVWHYLLAFFVMHTLAVSHAVPSEPCPCYLDSLRFLGATLGALFGGWVMYAHYGTYACRTPPLDLRGTLFSWSFLFQYVCCLFVVAIGKEGTAFLARPLLFGFFSFVSRGAAPNRPWLWRQIINLISNGVRLAYRIPLSEGPTADATHWQGKQSNFDNRCETEYVGKTAFILEISMKHACEENMISNGPVQLWSPRTHRHWWLWEAHRYTVSYFAVGFMVMYVCPVILRVFFLVT</sequence>
<dbReference type="VEuPathDB" id="TriTrypDB:TcCLB.507969.30"/>
<dbReference type="GO" id="GO:0042392">
    <property type="term" value="F:sphingosine-1-phosphate phosphatase activity"/>
    <property type="evidence" value="ECO:0007669"/>
    <property type="project" value="TreeGrafter"/>
</dbReference>
<dbReference type="PANTHER" id="PTHR14969:SF28">
    <property type="entry name" value="DIHYDROSPHINGOSINE 1-PHOSPHATE PHOSPHATASE LCB3-RELATED"/>
    <property type="match status" value="1"/>
</dbReference>
<evidence type="ECO:0000256" key="5">
    <source>
        <dbReference type="ARBA" id="ARBA00022989"/>
    </source>
</evidence>
<dbReference type="VEuPathDB" id="TriTrypDB:TCDM_06659"/>
<evidence type="ECO:0000256" key="1">
    <source>
        <dbReference type="ARBA" id="ARBA00004477"/>
    </source>
</evidence>
<reference evidence="10 11" key="1">
    <citation type="journal article" date="2018" name="Microb. Genom.">
        <title>Expanding an expanded genome: long-read sequencing of Trypanosoma cruzi.</title>
        <authorList>
            <person name="Berna L."/>
            <person name="Rodriguez M."/>
            <person name="Chiribao M.L."/>
            <person name="Parodi-Talice A."/>
            <person name="Pita S."/>
            <person name="Rijo G."/>
            <person name="Alvarez-Valin F."/>
            <person name="Robello C."/>
        </authorList>
    </citation>
    <scope>NUCLEOTIDE SEQUENCE [LARGE SCALE GENOMIC DNA]</scope>
    <source>
        <strain evidence="10 11">TCC</strain>
    </source>
</reference>
<evidence type="ECO:0000313" key="11">
    <source>
        <dbReference type="Proteomes" id="UP000246078"/>
    </source>
</evidence>
<dbReference type="InterPro" id="IPR036938">
    <property type="entry name" value="PAP2/HPO_sf"/>
</dbReference>
<gene>
    <name evidence="10" type="ORF">C3747_121g16</name>
</gene>
<dbReference type="OMA" id="LRTHRHW"/>
<dbReference type="VEuPathDB" id="TriTrypDB:TCSYLVIO_004065"/>
<dbReference type="PANTHER" id="PTHR14969">
    <property type="entry name" value="SPHINGOSINE-1-PHOSPHATE PHOSPHOHYDROLASE"/>
    <property type="match status" value="1"/>
</dbReference>
<keyword evidence="4" id="KW-0256">Endoplasmic reticulum</keyword>
<organism evidence="10 11">
    <name type="scientific">Trypanosoma cruzi</name>
    <dbReference type="NCBI Taxonomy" id="5693"/>
    <lineage>
        <taxon>Eukaryota</taxon>
        <taxon>Discoba</taxon>
        <taxon>Euglenozoa</taxon>
        <taxon>Kinetoplastea</taxon>
        <taxon>Metakinetoplastina</taxon>
        <taxon>Trypanosomatida</taxon>
        <taxon>Trypanosomatidae</taxon>
        <taxon>Trypanosoma</taxon>
        <taxon>Schizotrypanum</taxon>
    </lineage>
</organism>
<dbReference type="Pfam" id="PF01569">
    <property type="entry name" value="PAP2"/>
    <property type="match status" value="1"/>
</dbReference>
<evidence type="ECO:0000259" key="9">
    <source>
        <dbReference type="SMART" id="SM00014"/>
    </source>
</evidence>
<dbReference type="SUPFAM" id="SSF48317">
    <property type="entry name" value="Acid phosphatase/Vanadium-dependent haloperoxidase"/>
    <property type="match status" value="1"/>
</dbReference>
<dbReference type="VEuPathDB" id="TriTrypDB:C3747_121g16"/>
<keyword evidence="6 8" id="KW-0472">Membrane</keyword>
<evidence type="ECO:0000256" key="3">
    <source>
        <dbReference type="ARBA" id="ARBA00022801"/>
    </source>
</evidence>
<dbReference type="AlphaFoldDB" id="A0A2V2WBP8"/>
<dbReference type="VEuPathDB" id="TriTrypDB:TcCL_ESM06547"/>
<dbReference type="VEuPathDB" id="TriTrypDB:ECC02_007043"/>
<dbReference type="InterPro" id="IPR000326">
    <property type="entry name" value="PAP2/HPO"/>
</dbReference>
<accession>A0A2V2WBP8</accession>
<comment type="subcellular location">
    <subcellularLocation>
        <location evidence="1">Endoplasmic reticulum membrane</location>
        <topology evidence="1">Multi-pass membrane protein</topology>
    </subcellularLocation>
</comment>
<feature type="transmembrane region" description="Helical" evidence="8">
    <location>
        <begin position="269"/>
        <end position="286"/>
    </location>
</feature>
<dbReference type="Gene3D" id="1.20.144.10">
    <property type="entry name" value="Phosphatidic acid phosphatase type 2/haloperoxidase"/>
    <property type="match status" value="1"/>
</dbReference>
<feature type="transmembrane region" description="Helical" evidence="8">
    <location>
        <begin position="306"/>
        <end position="323"/>
    </location>
</feature>
<feature type="transmembrane region" description="Helical" evidence="8">
    <location>
        <begin position="167"/>
        <end position="192"/>
    </location>
</feature>
<evidence type="ECO:0000256" key="2">
    <source>
        <dbReference type="ARBA" id="ARBA00022692"/>
    </source>
</evidence>
<dbReference type="SMART" id="SM00014">
    <property type="entry name" value="acidPPc"/>
    <property type="match status" value="1"/>
</dbReference>
<feature type="transmembrane region" description="Helical" evidence="8">
    <location>
        <begin position="330"/>
        <end position="348"/>
    </location>
</feature>
<name>A0A2V2WBP8_TRYCR</name>
<evidence type="ECO:0000256" key="6">
    <source>
        <dbReference type="ARBA" id="ARBA00023136"/>
    </source>
</evidence>
<comment type="caution">
    <text evidence="10">The sequence shown here is derived from an EMBL/GenBank/DDBJ whole genome shotgun (WGS) entry which is preliminary data.</text>
</comment>
<dbReference type="VEuPathDB" id="TriTrypDB:TcG_08780"/>
<dbReference type="VEuPathDB" id="TriTrypDB:TcCLB.509269.19"/>
<feature type="transmembrane region" description="Helical" evidence="8">
    <location>
        <begin position="204"/>
        <end position="227"/>
    </location>
</feature>